<dbReference type="InterPro" id="IPR050066">
    <property type="entry name" value="UvrABC_protein_C"/>
</dbReference>
<proteinExistence type="predicted"/>
<dbReference type="GO" id="GO:0009381">
    <property type="term" value="F:excinuclease ABC activity"/>
    <property type="evidence" value="ECO:0007669"/>
    <property type="project" value="InterPro"/>
</dbReference>
<dbReference type="Gene3D" id="1.10.150.20">
    <property type="entry name" value="5' to 3' exonuclease, C-terminal subdomain"/>
    <property type="match status" value="1"/>
</dbReference>
<evidence type="ECO:0000313" key="2">
    <source>
        <dbReference type="EMBL" id="GAI28805.1"/>
    </source>
</evidence>
<dbReference type="AlphaFoldDB" id="X1NPS0"/>
<comment type="caution">
    <text evidence="2">The sequence shown here is derived from an EMBL/GenBank/DDBJ whole genome shotgun (WGS) entry which is preliminary data.</text>
</comment>
<dbReference type="InterPro" id="IPR038476">
    <property type="entry name" value="UvrC_RNase_H_dom_sf"/>
</dbReference>
<dbReference type="GO" id="GO:0003677">
    <property type="term" value="F:DNA binding"/>
    <property type="evidence" value="ECO:0007669"/>
    <property type="project" value="InterPro"/>
</dbReference>
<dbReference type="SUPFAM" id="SSF47781">
    <property type="entry name" value="RuvA domain 2-like"/>
    <property type="match status" value="1"/>
</dbReference>
<dbReference type="Pfam" id="PF08459">
    <property type="entry name" value="UvrC_RNaseH_dom"/>
    <property type="match status" value="1"/>
</dbReference>
<dbReference type="PANTHER" id="PTHR30562">
    <property type="entry name" value="UVRC/OXIDOREDUCTASE"/>
    <property type="match status" value="1"/>
</dbReference>
<dbReference type="PROSITE" id="PS50165">
    <property type="entry name" value="UVRC"/>
    <property type="match status" value="1"/>
</dbReference>
<dbReference type="InterPro" id="IPR003583">
    <property type="entry name" value="Hlx-hairpin-Hlx_DNA-bd_motif"/>
</dbReference>
<protein>
    <recommendedName>
        <fullName evidence="1">UvrC family homology region profile domain-containing protein</fullName>
    </recommendedName>
</protein>
<dbReference type="Gene3D" id="3.30.420.340">
    <property type="entry name" value="UvrC, RNAse H endonuclease domain"/>
    <property type="match status" value="1"/>
</dbReference>
<organism evidence="2">
    <name type="scientific">marine sediment metagenome</name>
    <dbReference type="NCBI Taxonomy" id="412755"/>
    <lineage>
        <taxon>unclassified sequences</taxon>
        <taxon>metagenomes</taxon>
        <taxon>ecological metagenomes</taxon>
    </lineage>
</organism>
<dbReference type="PANTHER" id="PTHR30562:SF1">
    <property type="entry name" value="UVRABC SYSTEM PROTEIN C"/>
    <property type="match status" value="1"/>
</dbReference>
<dbReference type="EMBL" id="BARV01017918">
    <property type="protein sequence ID" value="GAI28805.1"/>
    <property type="molecule type" value="Genomic_DNA"/>
</dbReference>
<dbReference type="InterPro" id="IPR001162">
    <property type="entry name" value="UvrC_RNase_H_dom"/>
</dbReference>
<dbReference type="InterPro" id="IPR010994">
    <property type="entry name" value="RuvA_2-like"/>
</dbReference>
<reference evidence="2" key="1">
    <citation type="journal article" date="2014" name="Front. Microbiol.">
        <title>High frequency of phylogenetically diverse reductive dehalogenase-homologous genes in deep subseafloor sedimentary metagenomes.</title>
        <authorList>
            <person name="Kawai M."/>
            <person name="Futagami T."/>
            <person name="Toyoda A."/>
            <person name="Takaki Y."/>
            <person name="Nishi S."/>
            <person name="Hori S."/>
            <person name="Arai W."/>
            <person name="Tsubouchi T."/>
            <person name="Morono Y."/>
            <person name="Uchiyama I."/>
            <person name="Ito T."/>
            <person name="Fujiyama A."/>
            <person name="Inagaki F."/>
            <person name="Takami H."/>
        </authorList>
    </citation>
    <scope>NUCLEOTIDE SEQUENCE</scope>
    <source>
        <strain evidence="2">Expedition CK06-06</strain>
    </source>
</reference>
<dbReference type="SMART" id="SM00278">
    <property type="entry name" value="HhH1"/>
    <property type="match status" value="2"/>
</dbReference>
<gene>
    <name evidence="2" type="ORF">S06H3_30428</name>
</gene>
<sequence>MMLKQEKTEEKAKALLQLKAYLSLEEKPLRIEGFDISNIHGRYPTGSVVVFEEGKREKSEYRRFKIKKVEGIDDFAMLSEVVDRRYRRIIKEKGNLPHLILVDGGKGQVSSCLKVLRSLGLDDLPLIGLAKELEEVYLPGKSLPLDIPQNSAALKLLQEIRDEAHRFAHTFHIQSREKGLKASSLDEIPGIGRETRKLLLTHLKSVDQIRNKSWRKLAEIPGIGEKRARKILDYLSSKIDSPPC</sequence>
<dbReference type="GO" id="GO:0009380">
    <property type="term" value="C:excinuclease repair complex"/>
    <property type="evidence" value="ECO:0007669"/>
    <property type="project" value="TreeGrafter"/>
</dbReference>
<dbReference type="Pfam" id="PF14520">
    <property type="entry name" value="HHH_5"/>
    <property type="match status" value="1"/>
</dbReference>
<accession>X1NPS0</accession>
<evidence type="ECO:0000259" key="1">
    <source>
        <dbReference type="PROSITE" id="PS50165"/>
    </source>
</evidence>
<dbReference type="GO" id="GO:0006281">
    <property type="term" value="P:DNA repair"/>
    <property type="evidence" value="ECO:0007669"/>
    <property type="project" value="InterPro"/>
</dbReference>
<feature type="domain" description="UvrC family homology region profile" evidence="1">
    <location>
        <begin position="4"/>
        <end position="116"/>
    </location>
</feature>
<name>X1NPS0_9ZZZZ</name>